<comment type="pathway">
    <text evidence="1">Mycotoxin biosynthesis.</text>
</comment>
<evidence type="ECO:0000313" key="4">
    <source>
        <dbReference type="Proteomes" id="UP000070700"/>
    </source>
</evidence>
<sequence>MAKPPIWGHIHTQHEYSKLEGGELTLSNTKSEPNAPSRWSETTWRCICVFTFLSGIFMLLAAHRSVPSDKECTAQLSIWSPILEAVEYEQKDWTSGLSASEFSGPPTPELEGKWSEIANSGIVLIPPDRIPSLNRSIEQGFVEVTVRNSSGFIGEIEVFHHLHCLNFIRQYVWVDFYPEDQAPSLLKGNGESQREVNRLHVAHCIEVLRQALTCNADLTPYLMYKTPNGKSPVTEDFNASHMCKNFDRIMDWMKDNSAAEEWAEVRKEYFGHQH</sequence>
<evidence type="ECO:0000256" key="2">
    <source>
        <dbReference type="ARBA" id="ARBA00035112"/>
    </source>
</evidence>
<gene>
    <name evidence="3" type="ORF">LY89DRAFT_708583</name>
</gene>
<keyword evidence="4" id="KW-1185">Reference proteome</keyword>
<proteinExistence type="inferred from homology"/>
<dbReference type="Proteomes" id="UP000070700">
    <property type="component" value="Unassembled WGS sequence"/>
</dbReference>
<dbReference type="InterPro" id="IPR021765">
    <property type="entry name" value="UstYa-like"/>
</dbReference>
<dbReference type="RefSeq" id="XP_018069432.1">
    <property type="nucleotide sequence ID" value="XM_018217689.1"/>
</dbReference>
<dbReference type="InParanoid" id="A0A194X5I6"/>
<protein>
    <recommendedName>
        <fullName evidence="5">Cyclochlorotine biosynthesis protein O</fullName>
    </recommendedName>
</protein>
<dbReference type="STRING" id="149040.A0A194X5I6"/>
<evidence type="ECO:0008006" key="5">
    <source>
        <dbReference type="Google" id="ProtNLM"/>
    </source>
</evidence>
<dbReference type="OrthoDB" id="3687641at2759"/>
<name>A0A194X5I6_MOLSC</name>
<dbReference type="GeneID" id="28827415"/>
<dbReference type="EMBL" id="KQ947419">
    <property type="protein sequence ID" value="KUJ15077.1"/>
    <property type="molecule type" value="Genomic_DNA"/>
</dbReference>
<dbReference type="PANTHER" id="PTHR33365">
    <property type="entry name" value="YALI0B05434P"/>
    <property type="match status" value="1"/>
</dbReference>
<comment type="similarity">
    <text evidence="2">Belongs to the ustYa family.</text>
</comment>
<evidence type="ECO:0000313" key="3">
    <source>
        <dbReference type="EMBL" id="KUJ15077.1"/>
    </source>
</evidence>
<dbReference type="Pfam" id="PF11807">
    <property type="entry name" value="UstYa"/>
    <property type="match status" value="1"/>
</dbReference>
<organism evidence="3 4">
    <name type="scientific">Mollisia scopiformis</name>
    <name type="common">Conifer needle endophyte fungus</name>
    <name type="synonym">Phialocephala scopiformis</name>
    <dbReference type="NCBI Taxonomy" id="149040"/>
    <lineage>
        <taxon>Eukaryota</taxon>
        <taxon>Fungi</taxon>
        <taxon>Dikarya</taxon>
        <taxon>Ascomycota</taxon>
        <taxon>Pezizomycotina</taxon>
        <taxon>Leotiomycetes</taxon>
        <taxon>Helotiales</taxon>
        <taxon>Mollisiaceae</taxon>
        <taxon>Mollisia</taxon>
    </lineage>
</organism>
<evidence type="ECO:0000256" key="1">
    <source>
        <dbReference type="ARBA" id="ARBA00004685"/>
    </source>
</evidence>
<reference evidence="3 4" key="1">
    <citation type="submission" date="2015-10" db="EMBL/GenBank/DDBJ databases">
        <title>Full genome of DAOMC 229536 Phialocephala scopiformis, a fungal endophyte of spruce producing the potent anti-insectan compound rugulosin.</title>
        <authorList>
            <consortium name="DOE Joint Genome Institute"/>
            <person name="Walker A.K."/>
            <person name="Frasz S.L."/>
            <person name="Seifert K.A."/>
            <person name="Miller J.D."/>
            <person name="Mondo S.J."/>
            <person name="Labutti K."/>
            <person name="Lipzen A."/>
            <person name="Dockter R."/>
            <person name="Kennedy M."/>
            <person name="Grigoriev I.V."/>
            <person name="Spatafora J.W."/>
        </authorList>
    </citation>
    <scope>NUCLEOTIDE SEQUENCE [LARGE SCALE GENOMIC DNA]</scope>
    <source>
        <strain evidence="3 4">CBS 120377</strain>
    </source>
</reference>
<dbReference type="KEGG" id="psco:LY89DRAFT_708583"/>
<accession>A0A194X5I6</accession>
<dbReference type="AlphaFoldDB" id="A0A194X5I6"/>
<dbReference type="GO" id="GO:0043386">
    <property type="term" value="P:mycotoxin biosynthetic process"/>
    <property type="evidence" value="ECO:0007669"/>
    <property type="project" value="InterPro"/>
</dbReference>
<dbReference type="PANTHER" id="PTHR33365:SF4">
    <property type="entry name" value="CYCLOCHLOROTINE BIOSYNTHESIS PROTEIN O"/>
    <property type="match status" value="1"/>
</dbReference>